<dbReference type="AlphaFoldDB" id="A0A1G2FDT1"/>
<evidence type="ECO:0000313" key="4">
    <source>
        <dbReference type="Proteomes" id="UP000176974"/>
    </source>
</evidence>
<organism evidence="3 4">
    <name type="scientific">Candidatus Portnoybacteria bacterium RIFCSPHIGHO2_01_FULL_40_12b</name>
    <dbReference type="NCBI Taxonomy" id="1801994"/>
    <lineage>
        <taxon>Bacteria</taxon>
        <taxon>Candidatus Portnoyibacteriota</taxon>
    </lineage>
</organism>
<comment type="caution">
    <text evidence="3">The sequence shown here is derived from an EMBL/GenBank/DDBJ whole genome shotgun (WGS) entry which is preliminary data.</text>
</comment>
<keyword evidence="2" id="KW-0472">Membrane</keyword>
<feature type="coiled-coil region" evidence="1">
    <location>
        <begin position="43"/>
        <end position="70"/>
    </location>
</feature>
<keyword evidence="2" id="KW-0812">Transmembrane</keyword>
<evidence type="ECO:0000256" key="1">
    <source>
        <dbReference type="SAM" id="Coils"/>
    </source>
</evidence>
<keyword evidence="1" id="KW-0175">Coiled coil</keyword>
<proteinExistence type="predicted"/>
<protein>
    <recommendedName>
        <fullName evidence="5">Cell division protein FtsL</fullName>
    </recommendedName>
</protein>
<feature type="transmembrane region" description="Helical" evidence="2">
    <location>
        <begin position="20"/>
        <end position="38"/>
    </location>
</feature>
<evidence type="ECO:0008006" key="5">
    <source>
        <dbReference type="Google" id="ProtNLM"/>
    </source>
</evidence>
<gene>
    <name evidence="3" type="ORF">A2815_01455</name>
</gene>
<accession>A0A1G2FDT1</accession>
<dbReference type="Proteomes" id="UP000176974">
    <property type="component" value="Unassembled WGS sequence"/>
</dbReference>
<evidence type="ECO:0000313" key="3">
    <source>
        <dbReference type="EMBL" id="OGZ35778.1"/>
    </source>
</evidence>
<sequence>MTYIKPQQINRRKSNRGTAILSLLIIVSLFITGSIYLLQTNGVVSETYKLREEKNRLKELRAESQTLQIQAANLQSPANLETIAKELGMTESGKIIYLKEEGTMAMKK</sequence>
<name>A0A1G2FDT1_9BACT</name>
<keyword evidence="2" id="KW-1133">Transmembrane helix</keyword>
<dbReference type="EMBL" id="MHMY01000007">
    <property type="protein sequence ID" value="OGZ35778.1"/>
    <property type="molecule type" value="Genomic_DNA"/>
</dbReference>
<evidence type="ECO:0000256" key="2">
    <source>
        <dbReference type="SAM" id="Phobius"/>
    </source>
</evidence>
<reference evidence="3 4" key="1">
    <citation type="journal article" date="2016" name="Nat. Commun.">
        <title>Thousands of microbial genomes shed light on interconnected biogeochemical processes in an aquifer system.</title>
        <authorList>
            <person name="Anantharaman K."/>
            <person name="Brown C.T."/>
            <person name="Hug L.A."/>
            <person name="Sharon I."/>
            <person name="Castelle C.J."/>
            <person name="Probst A.J."/>
            <person name="Thomas B.C."/>
            <person name="Singh A."/>
            <person name="Wilkins M.J."/>
            <person name="Karaoz U."/>
            <person name="Brodie E.L."/>
            <person name="Williams K.H."/>
            <person name="Hubbard S.S."/>
            <person name="Banfield J.F."/>
        </authorList>
    </citation>
    <scope>NUCLEOTIDE SEQUENCE [LARGE SCALE GENOMIC DNA]</scope>
</reference>